<dbReference type="InterPro" id="IPR003663">
    <property type="entry name" value="Sugar/inositol_transpt"/>
</dbReference>
<keyword evidence="12" id="KW-1185">Reference proteome</keyword>
<keyword evidence="4 9" id="KW-0812">Transmembrane</keyword>
<feature type="transmembrane region" description="Helical" evidence="9">
    <location>
        <begin position="118"/>
        <end position="139"/>
    </location>
</feature>
<evidence type="ECO:0000256" key="1">
    <source>
        <dbReference type="ARBA" id="ARBA00004651"/>
    </source>
</evidence>
<keyword evidence="7" id="KW-0325">Glycoprotein</keyword>
<dbReference type="PANTHER" id="PTHR23503">
    <property type="entry name" value="SOLUTE CARRIER FAMILY 2"/>
    <property type="match status" value="1"/>
</dbReference>
<feature type="transmembrane region" description="Helical" evidence="9">
    <location>
        <begin position="39"/>
        <end position="60"/>
    </location>
</feature>
<feature type="transmembrane region" description="Helical" evidence="9">
    <location>
        <begin position="421"/>
        <end position="447"/>
    </location>
</feature>
<dbReference type="AlphaFoldDB" id="A0AAD8DSB9"/>
<evidence type="ECO:0000256" key="9">
    <source>
        <dbReference type="SAM" id="Phobius"/>
    </source>
</evidence>
<evidence type="ECO:0000256" key="3">
    <source>
        <dbReference type="ARBA" id="ARBA00022475"/>
    </source>
</evidence>
<feature type="transmembrane region" description="Helical" evidence="9">
    <location>
        <begin position="368"/>
        <end position="385"/>
    </location>
</feature>
<dbReference type="GO" id="GO:1990539">
    <property type="term" value="P:fructose import across plasma membrane"/>
    <property type="evidence" value="ECO:0007669"/>
    <property type="project" value="UniProtKB-ARBA"/>
</dbReference>
<evidence type="ECO:0000256" key="8">
    <source>
        <dbReference type="RuleBase" id="RU003346"/>
    </source>
</evidence>
<evidence type="ECO:0000313" key="12">
    <source>
        <dbReference type="Proteomes" id="UP001231518"/>
    </source>
</evidence>
<name>A0AAD8DSB9_MYTSE</name>
<reference evidence="11" key="1">
    <citation type="submission" date="2023-03" db="EMBL/GenBank/DDBJ databases">
        <title>Chromosome-level genomes of two armyworms, Mythimna separata and Mythimna loreyi, provide insights into the biosynthesis and reception of sex pheromones.</title>
        <authorList>
            <person name="Zhao H."/>
        </authorList>
    </citation>
    <scope>NUCLEOTIDE SEQUENCE</scope>
    <source>
        <strain evidence="11">BeijingLab</strain>
        <tissue evidence="11">Pupa</tissue>
    </source>
</reference>
<keyword evidence="6 9" id="KW-0472">Membrane</keyword>
<dbReference type="GO" id="GO:0005886">
    <property type="term" value="C:plasma membrane"/>
    <property type="evidence" value="ECO:0007669"/>
    <property type="project" value="UniProtKB-SubCell"/>
</dbReference>
<comment type="caution">
    <text evidence="11">The sequence shown here is derived from an EMBL/GenBank/DDBJ whole genome shotgun (WGS) entry which is preliminary data.</text>
</comment>
<evidence type="ECO:0000256" key="5">
    <source>
        <dbReference type="ARBA" id="ARBA00022989"/>
    </source>
</evidence>
<accession>A0AAD8DSB9</accession>
<feature type="domain" description="Major facilitator superfamily (MFS) profile" evidence="10">
    <location>
        <begin position="79"/>
        <end position="513"/>
    </location>
</feature>
<sequence length="526" mass="57817">MFKLHDSCSVVHDLSCSQCVLLRRLNYTLFTITSVNVCLYKILSVCAVFIDVFFWIPICFESSKPKMAEGGVTGALLYAVSAAVLGMLQFGFNTGVINAPRPFIENFILDQYEASPSLVFSIIVSIFAVGGMIGCPFASWMLEKYGRKNALLVNSVIGVLGAVFMGFSKLADSVEMIIIGRFIIGVNCGFATTASPTYVSEVAPVRLRGAFGTVNQLAVAFGLVGAQILGIDMILGSNEGWPWLLGLAIIPSALQFVMIIFAPESPRYLLLVARDEERSRAELVKIRGTSEIDDEINDMHVEDRAARQEEKFTIRDLFVIKALRMPLIIGIVMHLSQQLGGINAVLYYSTTIFESAGLTQENARLSSIGVGSMLFIMALVSIPLMDRLGRRTLQLGGLAGMAVFSVLMTVAFFTYENNTTMSIFAVIFTFMYVAFFGVGPSSIPWMLLSELFGQGARSAAVSVGALVNWFANFIVGLTFIPMSEAFGNYVFLPYTVLLILFFIFTYFKLPETKNRTIEEVTALFKK</sequence>
<comment type="similarity">
    <text evidence="8">Belongs to the major facilitator superfamily. Sugar transporter (TC 2.A.1.1) family.</text>
</comment>
<dbReference type="PROSITE" id="PS00216">
    <property type="entry name" value="SUGAR_TRANSPORT_1"/>
    <property type="match status" value="2"/>
</dbReference>
<protein>
    <recommendedName>
        <fullName evidence="10">Major facilitator superfamily (MFS) profile domain-containing protein</fullName>
    </recommendedName>
</protein>
<feature type="transmembrane region" description="Helical" evidence="9">
    <location>
        <begin position="241"/>
        <end position="262"/>
    </location>
</feature>
<keyword evidence="5 9" id="KW-1133">Transmembrane helix</keyword>
<proteinExistence type="inferred from homology"/>
<evidence type="ECO:0000259" key="10">
    <source>
        <dbReference type="PROSITE" id="PS50850"/>
    </source>
</evidence>
<feature type="transmembrane region" description="Helical" evidence="9">
    <location>
        <begin position="486"/>
        <end position="507"/>
    </location>
</feature>
<dbReference type="FunFam" id="1.20.1250.20:FF:001511">
    <property type="entry name" value="Solute carrier family 2, facilitated glucose transporter member 5"/>
    <property type="match status" value="1"/>
</dbReference>
<organism evidence="11 12">
    <name type="scientific">Mythimna separata</name>
    <name type="common">Oriental armyworm</name>
    <name type="synonym">Pseudaletia separata</name>
    <dbReference type="NCBI Taxonomy" id="271217"/>
    <lineage>
        <taxon>Eukaryota</taxon>
        <taxon>Metazoa</taxon>
        <taxon>Ecdysozoa</taxon>
        <taxon>Arthropoda</taxon>
        <taxon>Hexapoda</taxon>
        <taxon>Insecta</taxon>
        <taxon>Pterygota</taxon>
        <taxon>Neoptera</taxon>
        <taxon>Endopterygota</taxon>
        <taxon>Lepidoptera</taxon>
        <taxon>Glossata</taxon>
        <taxon>Ditrysia</taxon>
        <taxon>Noctuoidea</taxon>
        <taxon>Noctuidae</taxon>
        <taxon>Noctuinae</taxon>
        <taxon>Hadenini</taxon>
        <taxon>Mythimna</taxon>
    </lineage>
</organism>
<feature type="transmembrane region" description="Helical" evidence="9">
    <location>
        <begin position="211"/>
        <end position="235"/>
    </location>
</feature>
<feature type="transmembrane region" description="Helical" evidence="9">
    <location>
        <begin position="327"/>
        <end position="348"/>
    </location>
</feature>
<dbReference type="GO" id="GO:0005353">
    <property type="term" value="F:fructose transmembrane transporter activity"/>
    <property type="evidence" value="ECO:0007669"/>
    <property type="project" value="UniProtKB-ARBA"/>
</dbReference>
<evidence type="ECO:0000256" key="7">
    <source>
        <dbReference type="ARBA" id="ARBA00023180"/>
    </source>
</evidence>
<dbReference type="Gene3D" id="1.20.1250.20">
    <property type="entry name" value="MFS general substrate transporter like domains"/>
    <property type="match status" value="1"/>
</dbReference>
<dbReference type="EMBL" id="JARGEI010000015">
    <property type="protein sequence ID" value="KAJ8719164.1"/>
    <property type="molecule type" value="Genomic_DNA"/>
</dbReference>
<feature type="transmembrane region" description="Helical" evidence="9">
    <location>
        <begin position="177"/>
        <end position="199"/>
    </location>
</feature>
<dbReference type="NCBIfam" id="TIGR00879">
    <property type="entry name" value="SP"/>
    <property type="match status" value="1"/>
</dbReference>
<feature type="transmembrane region" description="Helical" evidence="9">
    <location>
        <begin position="459"/>
        <end position="480"/>
    </location>
</feature>
<dbReference type="SUPFAM" id="SSF103473">
    <property type="entry name" value="MFS general substrate transporter"/>
    <property type="match status" value="1"/>
</dbReference>
<dbReference type="Pfam" id="PF00083">
    <property type="entry name" value="Sugar_tr"/>
    <property type="match status" value="1"/>
</dbReference>
<evidence type="ECO:0000256" key="2">
    <source>
        <dbReference type="ARBA" id="ARBA00022448"/>
    </source>
</evidence>
<dbReference type="InterPro" id="IPR005828">
    <property type="entry name" value="MFS_sugar_transport-like"/>
</dbReference>
<comment type="subcellular location">
    <subcellularLocation>
        <location evidence="1">Cell membrane</location>
        <topology evidence="1">Multi-pass membrane protein</topology>
    </subcellularLocation>
</comment>
<evidence type="ECO:0000256" key="4">
    <source>
        <dbReference type="ARBA" id="ARBA00022692"/>
    </source>
</evidence>
<dbReference type="InterPro" id="IPR005829">
    <property type="entry name" value="Sugar_transporter_CS"/>
</dbReference>
<feature type="transmembrane region" description="Helical" evidence="9">
    <location>
        <begin position="397"/>
        <end position="415"/>
    </location>
</feature>
<dbReference type="PRINTS" id="PR00171">
    <property type="entry name" value="SUGRTRNSPORT"/>
</dbReference>
<dbReference type="PROSITE" id="PS50850">
    <property type="entry name" value="MFS"/>
    <property type="match status" value="1"/>
</dbReference>
<feature type="transmembrane region" description="Helical" evidence="9">
    <location>
        <begin position="72"/>
        <end position="92"/>
    </location>
</feature>
<keyword evidence="3" id="KW-1003">Cell membrane</keyword>
<gene>
    <name evidence="11" type="ORF">PYW07_016720</name>
</gene>
<dbReference type="PANTHER" id="PTHR23503:SF128">
    <property type="entry name" value="GLUCOSE TRANSPORTER TYPE 1"/>
    <property type="match status" value="1"/>
</dbReference>
<dbReference type="InterPro" id="IPR036259">
    <property type="entry name" value="MFS_trans_sf"/>
</dbReference>
<dbReference type="PROSITE" id="PS00217">
    <property type="entry name" value="SUGAR_TRANSPORT_2"/>
    <property type="match status" value="1"/>
</dbReference>
<dbReference type="InterPro" id="IPR020846">
    <property type="entry name" value="MFS_dom"/>
</dbReference>
<feature type="transmembrane region" description="Helical" evidence="9">
    <location>
        <begin position="151"/>
        <end position="171"/>
    </location>
</feature>
<keyword evidence="2 8" id="KW-0813">Transport</keyword>
<evidence type="ECO:0000313" key="11">
    <source>
        <dbReference type="EMBL" id="KAJ8719164.1"/>
    </source>
</evidence>
<evidence type="ECO:0000256" key="6">
    <source>
        <dbReference type="ARBA" id="ARBA00023136"/>
    </source>
</evidence>
<dbReference type="InterPro" id="IPR045263">
    <property type="entry name" value="GLUT"/>
</dbReference>
<dbReference type="Proteomes" id="UP001231518">
    <property type="component" value="Chromosome 8"/>
</dbReference>